<dbReference type="AlphaFoldDB" id="A0AAD3CIC0"/>
<evidence type="ECO:0000313" key="1">
    <source>
        <dbReference type="EMBL" id="GFH46391.1"/>
    </source>
</evidence>
<comment type="caution">
    <text evidence="1">The sequence shown here is derived from an EMBL/GenBank/DDBJ whole genome shotgun (WGS) entry which is preliminary data.</text>
</comment>
<organism evidence="1 2">
    <name type="scientific">Chaetoceros tenuissimus</name>
    <dbReference type="NCBI Taxonomy" id="426638"/>
    <lineage>
        <taxon>Eukaryota</taxon>
        <taxon>Sar</taxon>
        <taxon>Stramenopiles</taxon>
        <taxon>Ochrophyta</taxon>
        <taxon>Bacillariophyta</taxon>
        <taxon>Coscinodiscophyceae</taxon>
        <taxon>Chaetocerotophycidae</taxon>
        <taxon>Chaetocerotales</taxon>
        <taxon>Chaetocerotaceae</taxon>
        <taxon>Chaetoceros</taxon>
    </lineage>
</organism>
<keyword evidence="2" id="KW-1185">Reference proteome</keyword>
<proteinExistence type="predicted"/>
<dbReference type="EMBL" id="BLLK01000022">
    <property type="protein sequence ID" value="GFH46391.1"/>
    <property type="molecule type" value="Genomic_DNA"/>
</dbReference>
<accession>A0AAD3CIC0</accession>
<name>A0AAD3CIC0_9STRA</name>
<sequence length="383" mass="43903">MMESSPRETALSWLQRVRINKRRLTQNPIVFANNESNTDHQDSHTEESDQFQVNTVNMIQLAHETFTNNTVNLLDIQMRLERYKRTKHLPLHLESNLLSSFSIGTQIDFLNGNVEIQSKLPSVATELLMILVANYAASTSVSCLKLQESQSGGGHVYILDPEYRFHPFQLENYIRIAVYKRWNQSEPFRKEYLNEYSSIEEERDIEKDIQGILHRIHILHPSNIHQDGIALLEQIEEPCMIVMNDLSSFQNVNRMYESLGKGLSGVHDFIRQLKRLNSDKVCVVGARYITGDMDLDSSHTLSYYQDGLEKLMTQSVAIMETLVDSPEYHEGYDYVALNVKSLHSNSDTDASGSMTNRRMENLVQGKMYPFSITSNGVKCKVGL</sequence>
<evidence type="ECO:0000313" key="2">
    <source>
        <dbReference type="Proteomes" id="UP001054902"/>
    </source>
</evidence>
<dbReference type="Proteomes" id="UP001054902">
    <property type="component" value="Unassembled WGS sequence"/>
</dbReference>
<reference evidence="1 2" key="1">
    <citation type="journal article" date="2021" name="Sci. Rep.">
        <title>The genome of the diatom Chaetoceros tenuissimus carries an ancient integrated fragment of an extant virus.</title>
        <authorList>
            <person name="Hongo Y."/>
            <person name="Kimura K."/>
            <person name="Takaki Y."/>
            <person name="Yoshida Y."/>
            <person name="Baba S."/>
            <person name="Kobayashi G."/>
            <person name="Nagasaki K."/>
            <person name="Hano T."/>
            <person name="Tomaru Y."/>
        </authorList>
    </citation>
    <scope>NUCLEOTIDE SEQUENCE [LARGE SCALE GENOMIC DNA]</scope>
    <source>
        <strain evidence="1 2">NIES-3715</strain>
    </source>
</reference>
<gene>
    <name evidence="1" type="ORF">CTEN210_02865</name>
</gene>
<protein>
    <submittedName>
        <fullName evidence="1">Uncharacterized protein</fullName>
    </submittedName>
</protein>